<organism evidence="1 2">
    <name type="scientific">Streptomyces peucetius</name>
    <dbReference type="NCBI Taxonomy" id="1950"/>
    <lineage>
        <taxon>Bacteria</taxon>
        <taxon>Bacillati</taxon>
        <taxon>Actinomycetota</taxon>
        <taxon>Actinomycetes</taxon>
        <taxon>Kitasatosporales</taxon>
        <taxon>Streptomycetaceae</taxon>
        <taxon>Streptomyces</taxon>
    </lineage>
</organism>
<protein>
    <submittedName>
        <fullName evidence="1">Uncharacterized protein</fullName>
    </submittedName>
</protein>
<accession>A0ABY6IKM2</accession>
<dbReference type="Proteomes" id="UP001163878">
    <property type="component" value="Chromosome"/>
</dbReference>
<gene>
    <name evidence="1" type="ORF">OGH68_35555</name>
</gene>
<keyword evidence="2" id="KW-1185">Reference proteome</keyword>
<dbReference type="EMBL" id="CP107567">
    <property type="protein sequence ID" value="UYQ66250.1"/>
    <property type="molecule type" value="Genomic_DNA"/>
</dbReference>
<sequence length="102" mass="11569">MNRRLRARRLAVGCGVDLSQWHTVAVEWRTPGHLRGFLDGREWFRFAGGADADRDCDCVQCAPSVHRTIPLDNLHGNDLRSAVHEVDRARAHDLPDDNESVR</sequence>
<reference evidence="1" key="1">
    <citation type="submission" date="2022-10" db="EMBL/GenBank/DDBJ databases">
        <title>Cytochrome P450 Catalyzes Benzene Ring Formation in the Biosynthesis of Trialkyl-Substituted Aromatic Polyketides.</title>
        <authorList>
            <person name="Zhao E."/>
            <person name="Ge H."/>
        </authorList>
    </citation>
    <scope>NUCLEOTIDE SEQUENCE</scope>
    <source>
        <strain evidence="1">NA0869</strain>
    </source>
</reference>
<proteinExistence type="predicted"/>
<evidence type="ECO:0000313" key="2">
    <source>
        <dbReference type="Proteomes" id="UP001163878"/>
    </source>
</evidence>
<evidence type="ECO:0000313" key="1">
    <source>
        <dbReference type="EMBL" id="UYQ66250.1"/>
    </source>
</evidence>
<name>A0ABY6IKM2_STRPE</name>
<dbReference type="Gene3D" id="2.60.120.200">
    <property type="match status" value="1"/>
</dbReference>
<dbReference type="RefSeq" id="WP_264249710.1">
    <property type="nucleotide sequence ID" value="NZ_CP107567.1"/>
</dbReference>